<feature type="compositionally biased region" description="Acidic residues" evidence="5">
    <location>
        <begin position="255"/>
        <end position="267"/>
    </location>
</feature>
<protein>
    <submittedName>
        <fullName evidence="7">SAM-dependent methyltransferase</fullName>
    </submittedName>
</protein>
<dbReference type="EMBL" id="BSUO01000001">
    <property type="protein sequence ID" value="GMA39752.1"/>
    <property type="molecule type" value="Genomic_DNA"/>
</dbReference>
<feature type="binding site" evidence="4">
    <location>
        <position position="300"/>
    </location>
    <ligand>
        <name>S-adenosyl-L-methionine</name>
        <dbReference type="ChEBI" id="CHEBI:59789"/>
    </ligand>
</feature>
<organism evidence="7 8">
    <name type="scientific">Mobilicoccus caccae</name>
    <dbReference type="NCBI Taxonomy" id="1859295"/>
    <lineage>
        <taxon>Bacteria</taxon>
        <taxon>Bacillati</taxon>
        <taxon>Actinomycetota</taxon>
        <taxon>Actinomycetes</taxon>
        <taxon>Micrococcales</taxon>
        <taxon>Dermatophilaceae</taxon>
        <taxon>Mobilicoccus</taxon>
    </lineage>
</organism>
<keyword evidence="2 4" id="KW-0808">Transferase</keyword>
<keyword evidence="8" id="KW-1185">Reference proteome</keyword>
<keyword evidence="3 4" id="KW-0949">S-adenosyl-L-methionine</keyword>
<evidence type="ECO:0000256" key="5">
    <source>
        <dbReference type="SAM" id="MobiDB-lite"/>
    </source>
</evidence>
<evidence type="ECO:0000259" key="6">
    <source>
        <dbReference type="PROSITE" id="PS50926"/>
    </source>
</evidence>
<feature type="region of interest" description="Disordered" evidence="5">
    <location>
        <begin position="23"/>
        <end position="43"/>
    </location>
</feature>
<dbReference type="GO" id="GO:0008168">
    <property type="term" value="F:methyltransferase activity"/>
    <property type="evidence" value="ECO:0007669"/>
    <property type="project" value="UniProtKB-KW"/>
</dbReference>
<sequence length="470" mass="49610">MVHRRPVLALLGAWTRTGCAVSRRADRGRGPEHRDSSPRESLVGATSEVDLVDIAHGGHAVGRVEGQVVFVRHGLPGERVLVTVTKGREGDRFVFADATEVLSASPHRVESRCPVAGPGGCGGCDFQHVDLAHQRDLKASVLRTQLSRLAKVDRDVQVHPVPGDEDGLRWRTRVEFAVDGAGRAGLRPQRSHDVIPLEDCPIATHGVVDTGVLQRDWSGMRAVDVVAPSTGEPVVVPIPLEGEESGADPTSPEVDTADTADATDADDTTGALETERYVVEAVTGERWQGDFEVHARGFWQVHPGAASTFVDRVLTVLDPQPGERALDLYAGVGLFARALADAVGEDGAVLAVESDARACASLAAAATDLDQLEVRVGKVADALIPLVEGGDEADLVVLDPPRVGAGRAVITDVCALGPRAIAYVACDPAALARDVAIAAEHGYELGEVTGYDAFPMTHHVEAIAVLRRAA</sequence>
<dbReference type="InterPro" id="IPR010280">
    <property type="entry name" value="U5_MeTrfase_fam"/>
</dbReference>
<dbReference type="GO" id="GO:0032259">
    <property type="term" value="P:methylation"/>
    <property type="evidence" value="ECO:0007669"/>
    <property type="project" value="UniProtKB-KW"/>
</dbReference>
<feature type="active site" description="Nucleophile" evidence="4">
    <location>
        <position position="426"/>
    </location>
</feature>
<dbReference type="SUPFAM" id="SSF50249">
    <property type="entry name" value="Nucleic acid-binding proteins"/>
    <property type="match status" value="1"/>
</dbReference>
<name>A0ABQ6IRF0_9MICO</name>
<dbReference type="PANTHER" id="PTHR11061">
    <property type="entry name" value="RNA M5U METHYLTRANSFERASE"/>
    <property type="match status" value="1"/>
</dbReference>
<feature type="binding site" evidence="4">
    <location>
        <position position="353"/>
    </location>
    <ligand>
        <name>S-adenosyl-L-methionine</name>
        <dbReference type="ChEBI" id="CHEBI:59789"/>
    </ligand>
</feature>
<dbReference type="PANTHER" id="PTHR11061:SF30">
    <property type="entry name" value="TRNA (URACIL(54)-C(5))-METHYLTRANSFERASE"/>
    <property type="match status" value="1"/>
</dbReference>
<proteinExistence type="inferred from homology"/>
<dbReference type="Gene3D" id="2.40.50.1070">
    <property type="match status" value="1"/>
</dbReference>
<keyword evidence="1 4" id="KW-0489">Methyltransferase</keyword>
<evidence type="ECO:0000256" key="1">
    <source>
        <dbReference type="ARBA" id="ARBA00022603"/>
    </source>
</evidence>
<feature type="domain" description="TRAM" evidence="6">
    <location>
        <begin position="40"/>
        <end position="100"/>
    </location>
</feature>
<gene>
    <name evidence="7" type="ORF">GCM10025883_17970</name>
</gene>
<dbReference type="InterPro" id="IPR002792">
    <property type="entry name" value="TRAM_dom"/>
</dbReference>
<evidence type="ECO:0000313" key="8">
    <source>
        <dbReference type="Proteomes" id="UP001157126"/>
    </source>
</evidence>
<evidence type="ECO:0000256" key="3">
    <source>
        <dbReference type="ARBA" id="ARBA00022691"/>
    </source>
</evidence>
<dbReference type="InterPro" id="IPR012340">
    <property type="entry name" value="NA-bd_OB-fold"/>
</dbReference>
<evidence type="ECO:0000256" key="2">
    <source>
        <dbReference type="ARBA" id="ARBA00022679"/>
    </source>
</evidence>
<dbReference type="Proteomes" id="UP001157126">
    <property type="component" value="Unassembled WGS sequence"/>
</dbReference>
<feature type="region of interest" description="Disordered" evidence="5">
    <location>
        <begin position="237"/>
        <end position="268"/>
    </location>
</feature>
<dbReference type="Pfam" id="PF05958">
    <property type="entry name" value="tRNA_U5-meth_tr"/>
    <property type="match status" value="1"/>
</dbReference>
<evidence type="ECO:0000256" key="4">
    <source>
        <dbReference type="PROSITE-ProRule" id="PRU01024"/>
    </source>
</evidence>
<dbReference type="Gene3D" id="3.40.50.150">
    <property type="entry name" value="Vaccinia Virus protein VP39"/>
    <property type="match status" value="1"/>
</dbReference>
<comment type="similarity">
    <text evidence="4">Belongs to the class I-like SAM-binding methyltransferase superfamily. RNA M5U methyltransferase family.</text>
</comment>
<dbReference type="InterPro" id="IPR029063">
    <property type="entry name" value="SAM-dependent_MTases_sf"/>
</dbReference>
<reference evidence="8" key="1">
    <citation type="journal article" date="2019" name="Int. J. Syst. Evol. Microbiol.">
        <title>The Global Catalogue of Microorganisms (GCM) 10K type strain sequencing project: providing services to taxonomists for standard genome sequencing and annotation.</title>
        <authorList>
            <consortium name="The Broad Institute Genomics Platform"/>
            <consortium name="The Broad Institute Genome Sequencing Center for Infectious Disease"/>
            <person name="Wu L."/>
            <person name="Ma J."/>
        </authorList>
    </citation>
    <scope>NUCLEOTIDE SEQUENCE [LARGE SCALE GENOMIC DNA]</scope>
    <source>
        <strain evidence="8">NBRC 113072</strain>
    </source>
</reference>
<comment type="caution">
    <text evidence="7">The sequence shown here is derived from an EMBL/GenBank/DDBJ whole genome shotgun (WGS) entry which is preliminary data.</text>
</comment>
<dbReference type="Gene3D" id="2.40.50.140">
    <property type="entry name" value="Nucleic acid-binding proteins"/>
    <property type="match status" value="1"/>
</dbReference>
<dbReference type="PROSITE" id="PS50926">
    <property type="entry name" value="TRAM"/>
    <property type="match status" value="1"/>
</dbReference>
<dbReference type="SUPFAM" id="SSF53335">
    <property type="entry name" value="S-adenosyl-L-methionine-dependent methyltransferases"/>
    <property type="match status" value="1"/>
</dbReference>
<evidence type="ECO:0000313" key="7">
    <source>
        <dbReference type="EMBL" id="GMA39752.1"/>
    </source>
</evidence>
<dbReference type="Pfam" id="PF01938">
    <property type="entry name" value="TRAM"/>
    <property type="match status" value="1"/>
</dbReference>
<accession>A0ABQ6IRF0</accession>
<feature type="binding site" evidence="4">
    <location>
        <position position="329"/>
    </location>
    <ligand>
        <name>S-adenosyl-L-methionine</name>
        <dbReference type="ChEBI" id="CHEBI:59789"/>
    </ligand>
</feature>
<dbReference type="PROSITE" id="PS51687">
    <property type="entry name" value="SAM_MT_RNA_M5U"/>
    <property type="match status" value="1"/>
</dbReference>
<feature type="binding site" evidence="4">
    <location>
        <position position="399"/>
    </location>
    <ligand>
        <name>S-adenosyl-L-methionine</name>
        <dbReference type="ChEBI" id="CHEBI:59789"/>
    </ligand>
</feature>
<feature type="compositionally biased region" description="Basic and acidic residues" evidence="5">
    <location>
        <begin position="23"/>
        <end position="38"/>
    </location>
</feature>